<reference evidence="5" key="1">
    <citation type="journal article" date="2014" name="Int. J. Syst. Evol. Microbiol.">
        <title>Complete genome sequence of Corynebacterium casei LMG S-19264T (=DSM 44701T), isolated from a smear-ripened cheese.</title>
        <authorList>
            <consortium name="US DOE Joint Genome Institute (JGI-PGF)"/>
            <person name="Walter F."/>
            <person name="Albersmeier A."/>
            <person name="Kalinowski J."/>
            <person name="Ruckert C."/>
        </authorList>
    </citation>
    <scope>NUCLEOTIDE SEQUENCE</scope>
    <source>
        <strain evidence="5">CGMCC 4.7368</strain>
    </source>
</reference>
<dbReference type="EMBL" id="BMNH01000014">
    <property type="protein sequence ID" value="GGO73649.1"/>
    <property type="molecule type" value="Genomic_DNA"/>
</dbReference>
<evidence type="ECO:0000256" key="1">
    <source>
        <dbReference type="ARBA" id="ARBA00022598"/>
    </source>
</evidence>
<dbReference type="Proteomes" id="UP000646523">
    <property type="component" value="Unassembled WGS sequence"/>
</dbReference>
<dbReference type="InterPro" id="IPR009080">
    <property type="entry name" value="tRNAsynth_Ia_anticodon-bd"/>
</dbReference>
<feature type="domain" description="DALR anticodon binding" evidence="4">
    <location>
        <begin position="100"/>
        <end position="207"/>
    </location>
</feature>
<dbReference type="RefSeq" id="WP_189126084.1">
    <property type="nucleotide sequence ID" value="NZ_BMNH01000014.1"/>
</dbReference>
<proteinExistence type="predicted"/>
<sequence>MTARRLAGVLGEPPAPDGTWEREAVYVSAAALRRRVPPEALAARVREVPGVSGVEALSNGFLRIVVAVPGALVEEVEPVAGLPDPWPDLPRTWDNPGFVVRYARARATAVRRWARELGVPCEGFRPDLLDDPRDRAVLRVLAELPSRRASLSPGWESFLVRLALAYHDAHELAPAVPVGDEPPGPVHTARVRLAGAVREVLVGPDRL</sequence>
<dbReference type="InterPro" id="IPR008909">
    <property type="entry name" value="DALR_anticod-bd"/>
</dbReference>
<organism evidence="5 6">
    <name type="scientific">Nonomuraea cavernae</name>
    <dbReference type="NCBI Taxonomy" id="2045107"/>
    <lineage>
        <taxon>Bacteria</taxon>
        <taxon>Bacillati</taxon>
        <taxon>Actinomycetota</taxon>
        <taxon>Actinomycetes</taxon>
        <taxon>Streptosporangiales</taxon>
        <taxon>Streptosporangiaceae</taxon>
        <taxon>Nonomuraea</taxon>
    </lineage>
</organism>
<evidence type="ECO:0000256" key="2">
    <source>
        <dbReference type="ARBA" id="ARBA00022741"/>
    </source>
</evidence>
<evidence type="ECO:0000256" key="3">
    <source>
        <dbReference type="ARBA" id="ARBA00022840"/>
    </source>
</evidence>
<dbReference type="Gene3D" id="1.10.730.10">
    <property type="entry name" value="Isoleucyl-tRNA Synthetase, Domain 1"/>
    <property type="match status" value="1"/>
</dbReference>
<evidence type="ECO:0000313" key="6">
    <source>
        <dbReference type="Proteomes" id="UP000646523"/>
    </source>
</evidence>
<keyword evidence="2" id="KW-0547">Nucleotide-binding</keyword>
<gene>
    <name evidence="5" type="ORF">GCM10012289_44470</name>
</gene>
<dbReference type="GO" id="GO:0005524">
    <property type="term" value="F:ATP binding"/>
    <property type="evidence" value="ECO:0007669"/>
    <property type="project" value="UniProtKB-KW"/>
</dbReference>
<reference evidence="5" key="2">
    <citation type="submission" date="2020-09" db="EMBL/GenBank/DDBJ databases">
        <authorList>
            <person name="Sun Q."/>
            <person name="Zhou Y."/>
        </authorList>
    </citation>
    <scope>NUCLEOTIDE SEQUENCE</scope>
    <source>
        <strain evidence="5">CGMCC 4.7368</strain>
    </source>
</reference>
<evidence type="ECO:0000313" key="5">
    <source>
        <dbReference type="EMBL" id="GGO73649.1"/>
    </source>
</evidence>
<protein>
    <recommendedName>
        <fullName evidence="4">DALR anticodon binding domain-containing protein</fullName>
    </recommendedName>
</protein>
<accession>A0A917Z5H8</accession>
<dbReference type="SUPFAM" id="SSF47323">
    <property type="entry name" value="Anticodon-binding domain of a subclass of class I aminoacyl-tRNA synthetases"/>
    <property type="match status" value="1"/>
</dbReference>
<keyword evidence="6" id="KW-1185">Reference proteome</keyword>
<keyword evidence="1" id="KW-0436">Ligase</keyword>
<evidence type="ECO:0000259" key="4">
    <source>
        <dbReference type="SMART" id="SM00836"/>
    </source>
</evidence>
<comment type="caution">
    <text evidence="5">The sequence shown here is derived from an EMBL/GenBank/DDBJ whole genome shotgun (WGS) entry which is preliminary data.</text>
</comment>
<dbReference type="GO" id="GO:0004814">
    <property type="term" value="F:arginine-tRNA ligase activity"/>
    <property type="evidence" value="ECO:0007669"/>
    <property type="project" value="InterPro"/>
</dbReference>
<dbReference type="AlphaFoldDB" id="A0A917Z5H8"/>
<keyword evidence="3" id="KW-0067">ATP-binding</keyword>
<dbReference type="SMART" id="SM00836">
    <property type="entry name" value="DALR_1"/>
    <property type="match status" value="1"/>
</dbReference>
<name>A0A917Z5H8_9ACTN</name>
<dbReference type="GO" id="GO:0006420">
    <property type="term" value="P:arginyl-tRNA aminoacylation"/>
    <property type="evidence" value="ECO:0007669"/>
    <property type="project" value="InterPro"/>
</dbReference>